<dbReference type="PANTHER" id="PTHR48070:SF6">
    <property type="entry name" value="ESTERASE OVCA2"/>
    <property type="match status" value="1"/>
</dbReference>
<dbReference type="InterPro" id="IPR050593">
    <property type="entry name" value="LovG"/>
</dbReference>
<keyword evidence="1" id="KW-0378">Hydrolase</keyword>
<dbReference type="GO" id="GO:0005634">
    <property type="term" value="C:nucleus"/>
    <property type="evidence" value="ECO:0007669"/>
    <property type="project" value="TreeGrafter"/>
</dbReference>
<dbReference type="GO" id="GO:0005737">
    <property type="term" value="C:cytoplasm"/>
    <property type="evidence" value="ECO:0007669"/>
    <property type="project" value="TreeGrafter"/>
</dbReference>
<dbReference type="Gene3D" id="3.40.50.1820">
    <property type="entry name" value="alpha/beta hydrolase"/>
    <property type="match status" value="1"/>
</dbReference>
<feature type="domain" description="Serine hydrolase" evidence="3">
    <location>
        <begin position="4"/>
        <end position="226"/>
    </location>
</feature>
<keyword evidence="5" id="KW-1185">Reference proteome</keyword>
<dbReference type="STRING" id="1314783.A0A165QLM0"/>
<evidence type="ECO:0000256" key="1">
    <source>
        <dbReference type="ARBA" id="ARBA00022801"/>
    </source>
</evidence>
<reference evidence="4 5" key="1">
    <citation type="journal article" date="2016" name="Mol. Biol. Evol.">
        <title>Comparative Genomics of Early-Diverging Mushroom-Forming Fungi Provides Insights into the Origins of Lignocellulose Decay Capabilities.</title>
        <authorList>
            <person name="Nagy L.G."/>
            <person name="Riley R."/>
            <person name="Tritt A."/>
            <person name="Adam C."/>
            <person name="Daum C."/>
            <person name="Floudas D."/>
            <person name="Sun H."/>
            <person name="Yadav J.S."/>
            <person name="Pangilinan J."/>
            <person name="Larsson K.H."/>
            <person name="Matsuura K."/>
            <person name="Barry K."/>
            <person name="Labutti K."/>
            <person name="Kuo R."/>
            <person name="Ohm R.A."/>
            <person name="Bhattacharya S.S."/>
            <person name="Shirouzu T."/>
            <person name="Yoshinaga Y."/>
            <person name="Martin F.M."/>
            <person name="Grigoriev I.V."/>
            <person name="Hibbett D.S."/>
        </authorList>
    </citation>
    <scope>NUCLEOTIDE SEQUENCE [LARGE SCALE GENOMIC DNA]</scope>
    <source>
        <strain evidence="4 5">L-15889</strain>
    </source>
</reference>
<dbReference type="GO" id="GO:0016787">
    <property type="term" value="F:hydrolase activity"/>
    <property type="evidence" value="ECO:0007669"/>
    <property type="project" value="UniProtKB-KW"/>
</dbReference>
<dbReference type="InterPro" id="IPR029058">
    <property type="entry name" value="AB_hydrolase_fold"/>
</dbReference>
<accession>A0A165QLM0</accession>
<evidence type="ECO:0000313" key="4">
    <source>
        <dbReference type="EMBL" id="KZT69633.1"/>
    </source>
</evidence>
<feature type="region of interest" description="Disordered" evidence="2">
    <location>
        <begin position="234"/>
        <end position="268"/>
    </location>
</feature>
<gene>
    <name evidence="4" type="ORF">DAEQUDRAFT_726244</name>
</gene>
<dbReference type="Pfam" id="PF03959">
    <property type="entry name" value="FSH1"/>
    <property type="match status" value="1"/>
</dbReference>
<protein>
    <submittedName>
        <fullName evidence="4">FSH1-domain-containing protein</fullName>
    </submittedName>
</protein>
<dbReference type="EMBL" id="KV429056">
    <property type="protein sequence ID" value="KZT69633.1"/>
    <property type="molecule type" value="Genomic_DNA"/>
</dbReference>
<sequence>MAVRRILMLHGYAQSGTIFSKRMGAFRKTCGKEFDLVFVDAPHVLTPVDMAALTSQSPESSLDNLGAAEAATETDPALAPRGWWRVNAERTLTNGLEDSLATLRDVLAKDRYDGVLGFSQGAAMAAILAALLEKPGVHPPFLINGEPPHPPLEFCVAVAGFRPSSPLCDAILLPSFSTRTLHILGRTDVIVVEERSKTLLDISANKRIEWHDGGHFVPSKAPWRNFMRSYLRDPAGDVPAPGPAAPSQNASGASTPAAPVGSATPCAP</sequence>
<dbReference type="AlphaFoldDB" id="A0A165QLM0"/>
<proteinExistence type="predicted"/>
<dbReference type="PANTHER" id="PTHR48070">
    <property type="entry name" value="ESTERASE OVCA2"/>
    <property type="match status" value="1"/>
</dbReference>
<dbReference type="InterPro" id="IPR005645">
    <property type="entry name" value="FSH-like_dom"/>
</dbReference>
<evidence type="ECO:0000259" key="3">
    <source>
        <dbReference type="Pfam" id="PF03959"/>
    </source>
</evidence>
<dbReference type="Proteomes" id="UP000076727">
    <property type="component" value="Unassembled WGS sequence"/>
</dbReference>
<dbReference type="SUPFAM" id="SSF53474">
    <property type="entry name" value="alpha/beta-Hydrolases"/>
    <property type="match status" value="1"/>
</dbReference>
<dbReference type="OrthoDB" id="2094269at2759"/>
<evidence type="ECO:0000313" key="5">
    <source>
        <dbReference type="Proteomes" id="UP000076727"/>
    </source>
</evidence>
<name>A0A165QLM0_9APHY</name>
<organism evidence="4 5">
    <name type="scientific">Daedalea quercina L-15889</name>
    <dbReference type="NCBI Taxonomy" id="1314783"/>
    <lineage>
        <taxon>Eukaryota</taxon>
        <taxon>Fungi</taxon>
        <taxon>Dikarya</taxon>
        <taxon>Basidiomycota</taxon>
        <taxon>Agaricomycotina</taxon>
        <taxon>Agaricomycetes</taxon>
        <taxon>Polyporales</taxon>
        <taxon>Fomitopsis</taxon>
    </lineage>
</organism>
<evidence type="ECO:0000256" key="2">
    <source>
        <dbReference type="SAM" id="MobiDB-lite"/>
    </source>
</evidence>